<dbReference type="PROSITE" id="PS50234">
    <property type="entry name" value="VWFA"/>
    <property type="match status" value="1"/>
</dbReference>
<dbReference type="PANTHER" id="PTHR10579:SF43">
    <property type="entry name" value="ZINC FINGER (C3HC4-TYPE RING FINGER) FAMILY PROTEIN"/>
    <property type="match status" value="1"/>
</dbReference>
<dbReference type="AlphaFoldDB" id="A0A267EBB0"/>
<dbReference type="SMART" id="SM00327">
    <property type="entry name" value="VWA"/>
    <property type="match status" value="1"/>
</dbReference>
<evidence type="ECO:0000259" key="2">
    <source>
        <dbReference type="PROSITE" id="PS50234"/>
    </source>
</evidence>
<sequence>MLLKQSIALTALISICIATQPDFVASKRSELRLTDGRYRKLLVFLEEDSAISLSVEQYALLLQNIRAGFEQASDVLTSLTAQVGRPLSFGDVSVLVSGRLGRQFAQVYPRGSRLHPLPADWHRRDRADFFASPDLAMGNEGPESVVAGCARPALRVLLATESLEPQNSDNLGRRLALYFSQYRWGLLSEAPLGSLLQTVATSASTRQYRAASCSPALQTELRVPAGNGASRRCAFNADTKQLSDNCSIEVTELPDSNAASFLFAPYSSGVAAFCDSVSRVSNPKLVHNRGADNLLNRHCGGLSAAEIVRMHEDFQRDVDGPRSGPADDSGVRFQLVAESEKRRVVVVMDTSGSMGSDSRISNMIGAVNQFLTEVLENGAECALISFNRKATVLVNFLTIDSPAARQRLAQAVSGLKAKGGTCIGGAVRRAMQLLGVNPHRPNRRSTGQIILLSDGEEGCDGVLDATINALAASSLEVVSVRYGDQADTRMSRLADVTGGRQFFGEAAGADAAGGLAAAGLRLSLGGTTSAVAAADRVITLATQEVRPNFQRRLEFNVDSSIRRDLAFVLSFPAEPASAASLRLMVRSPNGKSFNCSGAGDNSACTVDTASGTVSVRIPDKDIVIGRWSLENLAATSSAVWQRRRVYRRFRRQAETVRSGLVVVTGRPAPAGSATETADLPTTLIGDVIPDWVQAVTESTLIGVYARLMRGYSPVVGARLFAAVRSNEGRVARFNLTDNGAGADLKANDGTYSGYIPADAVSISRDYSVSIICTSPLSRVASAGKLTVANSNPSFEKSLTAPVRITDLRLSVSVSTRTVLLSWTAVKDPSGLSDGPNVPAYSVRFAASPGQLLGNNFSIAQELLRTPKASANIFSQVSSLGLSQTFLAVTAISAANVTGPASNVIELDNPTAVPTTTELQHLGIDVVDVNLDDDRNSSCSRNKCSLAASVMLLIVAMFVPW</sequence>
<gene>
    <name evidence="3" type="ORF">BOX15_Mlig006068g1</name>
</gene>
<proteinExistence type="predicted"/>
<protein>
    <recommendedName>
        <fullName evidence="2">VWFA domain-containing protein</fullName>
    </recommendedName>
</protein>
<dbReference type="InterPro" id="IPR036465">
    <property type="entry name" value="vWFA_dom_sf"/>
</dbReference>
<evidence type="ECO:0000313" key="3">
    <source>
        <dbReference type="EMBL" id="PAA58881.1"/>
    </source>
</evidence>
<dbReference type="PANTHER" id="PTHR10579">
    <property type="entry name" value="CALCIUM-ACTIVATED CHLORIDE CHANNEL REGULATOR"/>
    <property type="match status" value="1"/>
</dbReference>
<dbReference type="Gene3D" id="3.40.50.410">
    <property type="entry name" value="von Willebrand factor, type A domain"/>
    <property type="match status" value="1"/>
</dbReference>
<dbReference type="SUPFAM" id="SSF53300">
    <property type="entry name" value="vWA-like"/>
    <property type="match status" value="1"/>
</dbReference>
<dbReference type="InterPro" id="IPR013642">
    <property type="entry name" value="CLCA_N"/>
</dbReference>
<comment type="caution">
    <text evidence="3">The sequence shown here is derived from an EMBL/GenBank/DDBJ whole genome shotgun (WGS) entry which is preliminary data.</text>
</comment>
<dbReference type="InterPro" id="IPR002035">
    <property type="entry name" value="VWF_A"/>
</dbReference>
<organism evidence="3 4">
    <name type="scientific">Macrostomum lignano</name>
    <dbReference type="NCBI Taxonomy" id="282301"/>
    <lineage>
        <taxon>Eukaryota</taxon>
        <taxon>Metazoa</taxon>
        <taxon>Spiralia</taxon>
        <taxon>Lophotrochozoa</taxon>
        <taxon>Platyhelminthes</taxon>
        <taxon>Rhabditophora</taxon>
        <taxon>Macrostomorpha</taxon>
        <taxon>Macrostomida</taxon>
        <taxon>Macrostomidae</taxon>
        <taxon>Macrostomum</taxon>
    </lineage>
</organism>
<feature type="signal peptide" evidence="1">
    <location>
        <begin position="1"/>
        <end position="18"/>
    </location>
</feature>
<dbReference type="Proteomes" id="UP000215902">
    <property type="component" value="Unassembled WGS sequence"/>
</dbReference>
<accession>A0A267EBB0</accession>
<evidence type="ECO:0000313" key="4">
    <source>
        <dbReference type="Proteomes" id="UP000215902"/>
    </source>
</evidence>
<keyword evidence="4" id="KW-1185">Reference proteome</keyword>
<feature type="chain" id="PRO_5012944283" description="VWFA domain-containing protein" evidence="1">
    <location>
        <begin position="19"/>
        <end position="960"/>
    </location>
</feature>
<dbReference type="Pfam" id="PF08434">
    <property type="entry name" value="CLCA"/>
    <property type="match status" value="1"/>
</dbReference>
<dbReference type="EMBL" id="NIVC01002323">
    <property type="protein sequence ID" value="PAA58881.1"/>
    <property type="molecule type" value="Genomic_DNA"/>
</dbReference>
<reference evidence="3 4" key="1">
    <citation type="submission" date="2017-06" db="EMBL/GenBank/DDBJ databases">
        <title>A platform for efficient transgenesis in Macrostomum lignano, a flatworm model organism for stem cell research.</title>
        <authorList>
            <person name="Berezikov E."/>
        </authorList>
    </citation>
    <scope>NUCLEOTIDE SEQUENCE [LARGE SCALE GENOMIC DNA]</scope>
    <source>
        <strain evidence="3">DV1</strain>
        <tissue evidence="3">Whole organism</tissue>
    </source>
</reference>
<dbReference type="OrthoDB" id="687730at2759"/>
<evidence type="ECO:0000256" key="1">
    <source>
        <dbReference type="SAM" id="SignalP"/>
    </source>
</evidence>
<feature type="domain" description="VWFA" evidence="2">
    <location>
        <begin position="343"/>
        <end position="524"/>
    </location>
</feature>
<dbReference type="Pfam" id="PF13519">
    <property type="entry name" value="VWA_2"/>
    <property type="match status" value="1"/>
</dbReference>
<dbReference type="CDD" id="cd00198">
    <property type="entry name" value="vWFA"/>
    <property type="match status" value="1"/>
</dbReference>
<dbReference type="InterPro" id="IPR051266">
    <property type="entry name" value="CLCR"/>
</dbReference>
<keyword evidence="1" id="KW-0732">Signal</keyword>
<name>A0A267EBB0_9PLAT</name>